<feature type="compositionally biased region" description="Basic and acidic residues" evidence="1">
    <location>
        <begin position="1"/>
        <end position="11"/>
    </location>
</feature>
<accession>A0AAD6W0P1</accession>
<proteinExistence type="predicted"/>
<dbReference type="AlphaFoldDB" id="A0AAD6W0P1"/>
<organism evidence="2 3">
    <name type="scientific">Populus alba x Populus x berolinensis</name>
    <dbReference type="NCBI Taxonomy" id="444605"/>
    <lineage>
        <taxon>Eukaryota</taxon>
        <taxon>Viridiplantae</taxon>
        <taxon>Streptophyta</taxon>
        <taxon>Embryophyta</taxon>
        <taxon>Tracheophyta</taxon>
        <taxon>Spermatophyta</taxon>
        <taxon>Magnoliopsida</taxon>
        <taxon>eudicotyledons</taxon>
        <taxon>Gunneridae</taxon>
        <taxon>Pentapetalae</taxon>
        <taxon>rosids</taxon>
        <taxon>fabids</taxon>
        <taxon>Malpighiales</taxon>
        <taxon>Salicaceae</taxon>
        <taxon>Saliceae</taxon>
        <taxon>Populus</taxon>
    </lineage>
</organism>
<dbReference type="Proteomes" id="UP001164929">
    <property type="component" value="Chromosome 6"/>
</dbReference>
<keyword evidence="3" id="KW-1185">Reference proteome</keyword>
<evidence type="ECO:0000313" key="3">
    <source>
        <dbReference type="Proteomes" id="UP001164929"/>
    </source>
</evidence>
<feature type="compositionally biased region" description="Basic and acidic residues" evidence="1">
    <location>
        <begin position="30"/>
        <end position="41"/>
    </location>
</feature>
<sequence>MEIRISHRSQEVKPIMKSAARRRTSSSNQADKRITAKEHAKGHTVKGNTRELIQLGVPIFGHVKREAASNNTLQAI</sequence>
<protein>
    <submittedName>
        <fullName evidence="2">Uncharacterized protein</fullName>
    </submittedName>
</protein>
<feature type="region of interest" description="Disordered" evidence="1">
    <location>
        <begin position="1"/>
        <end position="47"/>
    </location>
</feature>
<evidence type="ECO:0000313" key="2">
    <source>
        <dbReference type="EMBL" id="KAJ6994294.1"/>
    </source>
</evidence>
<name>A0AAD6W0P1_9ROSI</name>
<reference evidence="2" key="1">
    <citation type="journal article" date="2023" name="Mol. Ecol. Resour.">
        <title>Chromosome-level genome assembly of a triploid poplar Populus alba 'Berolinensis'.</title>
        <authorList>
            <person name="Chen S."/>
            <person name="Yu Y."/>
            <person name="Wang X."/>
            <person name="Wang S."/>
            <person name="Zhang T."/>
            <person name="Zhou Y."/>
            <person name="He R."/>
            <person name="Meng N."/>
            <person name="Wang Y."/>
            <person name="Liu W."/>
            <person name="Liu Z."/>
            <person name="Liu J."/>
            <person name="Guo Q."/>
            <person name="Huang H."/>
            <person name="Sederoff R.R."/>
            <person name="Wang G."/>
            <person name="Qu G."/>
            <person name="Chen S."/>
        </authorList>
    </citation>
    <scope>NUCLEOTIDE SEQUENCE</scope>
    <source>
        <strain evidence="2">SC-2020</strain>
    </source>
</reference>
<dbReference type="EMBL" id="JAQIZT010000006">
    <property type="protein sequence ID" value="KAJ6994294.1"/>
    <property type="molecule type" value="Genomic_DNA"/>
</dbReference>
<gene>
    <name evidence="2" type="ORF">NC653_017199</name>
</gene>
<evidence type="ECO:0000256" key="1">
    <source>
        <dbReference type="SAM" id="MobiDB-lite"/>
    </source>
</evidence>
<comment type="caution">
    <text evidence="2">The sequence shown here is derived from an EMBL/GenBank/DDBJ whole genome shotgun (WGS) entry which is preliminary data.</text>
</comment>